<accession>A0AAV6I4A8</accession>
<dbReference type="Proteomes" id="UP000823749">
    <property type="component" value="Chromosome 12"/>
</dbReference>
<evidence type="ECO:0000313" key="2">
    <source>
        <dbReference type="Proteomes" id="UP000823749"/>
    </source>
</evidence>
<gene>
    <name evidence="1" type="ORF">RHGRI_035373</name>
</gene>
<comment type="caution">
    <text evidence="1">The sequence shown here is derived from an EMBL/GenBank/DDBJ whole genome shotgun (WGS) entry which is preliminary data.</text>
</comment>
<evidence type="ECO:0000313" key="1">
    <source>
        <dbReference type="EMBL" id="KAG5523541.1"/>
    </source>
</evidence>
<dbReference type="EMBL" id="JACTNZ010000012">
    <property type="protein sequence ID" value="KAG5523541.1"/>
    <property type="molecule type" value="Genomic_DNA"/>
</dbReference>
<organism evidence="1 2">
    <name type="scientific">Rhododendron griersonianum</name>
    <dbReference type="NCBI Taxonomy" id="479676"/>
    <lineage>
        <taxon>Eukaryota</taxon>
        <taxon>Viridiplantae</taxon>
        <taxon>Streptophyta</taxon>
        <taxon>Embryophyta</taxon>
        <taxon>Tracheophyta</taxon>
        <taxon>Spermatophyta</taxon>
        <taxon>Magnoliopsida</taxon>
        <taxon>eudicotyledons</taxon>
        <taxon>Gunneridae</taxon>
        <taxon>Pentapetalae</taxon>
        <taxon>asterids</taxon>
        <taxon>Ericales</taxon>
        <taxon>Ericaceae</taxon>
        <taxon>Ericoideae</taxon>
        <taxon>Rhodoreae</taxon>
        <taxon>Rhododendron</taxon>
    </lineage>
</organism>
<proteinExistence type="predicted"/>
<dbReference type="AlphaFoldDB" id="A0AAV6I4A8"/>
<name>A0AAV6I4A8_9ERIC</name>
<reference evidence="1" key="1">
    <citation type="submission" date="2020-08" db="EMBL/GenBank/DDBJ databases">
        <title>Plant Genome Project.</title>
        <authorList>
            <person name="Zhang R.-G."/>
        </authorList>
    </citation>
    <scope>NUCLEOTIDE SEQUENCE</scope>
    <source>
        <strain evidence="1">WSP0</strain>
        <tissue evidence="1">Leaf</tissue>
    </source>
</reference>
<sequence length="364" mass="39890">MAGKHSSSITPRTRSRLLLFLLSLLFYTISFFTSPSDSLPLRSSPNSNSSADNSFVASLEKFLAQKPRALLDDAVASVSEQGVKKLDDMIWKTETERLYGDPFFPPLRVYVYEMPKKFTYDLLTLFRNTYRETSNGTSLLIYLPSVRGLRGRGEMAHGSPAISQAAQPVPFGAICCYQLVDGGLSASGLFSLFLFVSNLSDFSLERAKPSYIFGGKIRSKLGPELSGTEGVQIEEGTAGEAGKEAAQDGMRKSIFCLTPFAGFTEAVSVPSMDYYSGCYTGIYPSFASSPAGVRGAQFNVSNSVLPSVASSSSVSAQPWDYDTNEADRRSVRFYKASKHSSLALINQQLNKKTELERTQIYNLH</sequence>
<protein>
    <submittedName>
        <fullName evidence="1">Uncharacterized protein</fullName>
    </submittedName>
</protein>
<keyword evidence="2" id="KW-1185">Reference proteome</keyword>